<keyword evidence="4" id="KW-1185">Reference proteome</keyword>
<dbReference type="InterPro" id="IPR000073">
    <property type="entry name" value="AB_hydrolase_1"/>
</dbReference>
<feature type="domain" description="AB hydrolase-1" evidence="2">
    <location>
        <begin position="28"/>
        <end position="251"/>
    </location>
</feature>
<organism evidence="3 4">
    <name type="scientific">Kouleothrix aurantiaca</name>
    <dbReference type="NCBI Taxonomy" id="186479"/>
    <lineage>
        <taxon>Bacteria</taxon>
        <taxon>Bacillati</taxon>
        <taxon>Chloroflexota</taxon>
        <taxon>Chloroflexia</taxon>
        <taxon>Chloroflexales</taxon>
        <taxon>Roseiflexineae</taxon>
        <taxon>Roseiflexaceae</taxon>
        <taxon>Kouleothrix</taxon>
    </lineage>
</organism>
<accession>A0A0N8PT40</accession>
<dbReference type="Pfam" id="PF12697">
    <property type="entry name" value="Abhydrolase_6"/>
    <property type="match status" value="1"/>
</dbReference>
<dbReference type="PRINTS" id="PR00111">
    <property type="entry name" value="ABHYDROLASE"/>
</dbReference>
<evidence type="ECO:0000313" key="4">
    <source>
        <dbReference type="Proteomes" id="UP000050509"/>
    </source>
</evidence>
<dbReference type="GO" id="GO:0016020">
    <property type="term" value="C:membrane"/>
    <property type="evidence" value="ECO:0007669"/>
    <property type="project" value="TreeGrafter"/>
</dbReference>
<dbReference type="InterPro" id="IPR029058">
    <property type="entry name" value="AB_hydrolase_fold"/>
</dbReference>
<name>A0A0N8PT40_9CHLR</name>
<dbReference type="PANTHER" id="PTHR43798">
    <property type="entry name" value="MONOACYLGLYCEROL LIPASE"/>
    <property type="match status" value="1"/>
</dbReference>
<evidence type="ECO:0000256" key="1">
    <source>
        <dbReference type="ARBA" id="ARBA00022801"/>
    </source>
</evidence>
<reference evidence="3 4" key="1">
    <citation type="submission" date="2015-09" db="EMBL/GenBank/DDBJ databases">
        <title>Draft genome sequence of Kouleothrix aurantiaca JCM 19913.</title>
        <authorList>
            <person name="Hemp J."/>
        </authorList>
    </citation>
    <scope>NUCLEOTIDE SEQUENCE [LARGE SCALE GENOMIC DNA]</scope>
    <source>
        <strain evidence="3 4">COM-B</strain>
    </source>
</reference>
<sequence length="273" mass="29481">MASWYTGDTVVNGVRLHFTRTGGNKPPVVLAHGFSDAGLCWTPVAQALEADYDLVMVDARGHGFSDAPETGYTLAQMAGDLRGVIAGLGLVRPALIGHSMGGGITLALAGLYPDVPGAIILEDAGALEASDFPRRQQGEENPFLARLTRLQAKTHDELIAEIRASSGWPEGELRPWADAKLPFNLRAAQLDPTEGTSWAELMPRITCPALLITADLDRGALVRPEMARAMQQQVPQLHIAHIPGAGHNIRREQFDRYIAVVRSFLGSWAASYQ</sequence>
<dbReference type="AlphaFoldDB" id="A0A0N8PT40"/>
<dbReference type="InterPro" id="IPR050266">
    <property type="entry name" value="AB_hydrolase_sf"/>
</dbReference>
<evidence type="ECO:0000313" key="3">
    <source>
        <dbReference type="EMBL" id="KPV54461.1"/>
    </source>
</evidence>
<dbReference type="Gene3D" id="3.40.50.1820">
    <property type="entry name" value="alpha/beta hydrolase"/>
    <property type="match status" value="1"/>
</dbReference>
<keyword evidence="1" id="KW-0378">Hydrolase</keyword>
<dbReference type="PANTHER" id="PTHR43798:SF31">
    <property type="entry name" value="AB HYDROLASE SUPERFAMILY PROTEIN YCLE"/>
    <property type="match status" value="1"/>
</dbReference>
<protein>
    <recommendedName>
        <fullName evidence="2">AB hydrolase-1 domain-containing protein</fullName>
    </recommendedName>
</protein>
<dbReference type="SUPFAM" id="SSF53474">
    <property type="entry name" value="alpha/beta-Hydrolases"/>
    <property type="match status" value="1"/>
</dbReference>
<dbReference type="GO" id="GO:0016787">
    <property type="term" value="F:hydrolase activity"/>
    <property type="evidence" value="ECO:0007669"/>
    <property type="project" value="UniProtKB-KW"/>
</dbReference>
<comment type="caution">
    <text evidence="3">The sequence shown here is derived from an EMBL/GenBank/DDBJ whole genome shotgun (WGS) entry which is preliminary data.</text>
</comment>
<dbReference type="Proteomes" id="UP000050509">
    <property type="component" value="Unassembled WGS sequence"/>
</dbReference>
<proteinExistence type="predicted"/>
<evidence type="ECO:0000259" key="2">
    <source>
        <dbReference type="Pfam" id="PF12697"/>
    </source>
</evidence>
<dbReference type="EMBL" id="LJCR01000053">
    <property type="protein sequence ID" value="KPV54461.1"/>
    <property type="molecule type" value="Genomic_DNA"/>
</dbReference>
<gene>
    <name evidence="3" type="ORF">SE17_03600</name>
</gene>